<dbReference type="InParanoid" id="L7JRX3"/>
<evidence type="ECO:0000313" key="1">
    <source>
        <dbReference type="EMBL" id="ELQ74208.1"/>
    </source>
</evidence>
<reference evidence="1 2" key="1">
    <citation type="journal article" date="2012" name="PLoS Pathog.">
        <title>The genome of the obligate intracellular parasite Trachipleistophora hominis: new insights into microsporidian genome dynamics and reductive evolution.</title>
        <authorList>
            <person name="Heinz E."/>
            <person name="Williams T.A."/>
            <person name="Nakjang S."/>
            <person name="Noel C.J."/>
            <person name="Swan D.C."/>
            <person name="Goldberg A.V."/>
            <person name="Harris S.R."/>
            <person name="Weinmaier T."/>
            <person name="Markert S."/>
            <person name="Becher D."/>
            <person name="Bernhardt J."/>
            <person name="Dagan T."/>
            <person name="Hacker C."/>
            <person name="Lucocq J.M."/>
            <person name="Schweder T."/>
            <person name="Rattei T."/>
            <person name="Hall N."/>
            <person name="Hirt R.P."/>
            <person name="Embley T.M."/>
        </authorList>
    </citation>
    <scope>NUCLEOTIDE SEQUENCE [LARGE SCALE GENOMIC DNA]</scope>
</reference>
<dbReference type="HOGENOM" id="CLU_3052060_0_0_1"/>
<dbReference type="EMBL" id="JH994060">
    <property type="protein sequence ID" value="ELQ74208.1"/>
    <property type="molecule type" value="Genomic_DNA"/>
</dbReference>
<organism evidence="1 2">
    <name type="scientific">Trachipleistophora hominis</name>
    <name type="common">Microsporidian parasite</name>
    <dbReference type="NCBI Taxonomy" id="72359"/>
    <lineage>
        <taxon>Eukaryota</taxon>
        <taxon>Fungi</taxon>
        <taxon>Fungi incertae sedis</taxon>
        <taxon>Microsporidia</taxon>
        <taxon>Pleistophoridae</taxon>
        <taxon>Trachipleistophora</taxon>
    </lineage>
</organism>
<protein>
    <submittedName>
        <fullName evidence="1">Uncharacterized protein</fullName>
    </submittedName>
</protein>
<proteinExistence type="predicted"/>
<gene>
    <name evidence="1" type="ORF">THOM_2859</name>
</gene>
<dbReference type="VEuPathDB" id="MicrosporidiaDB:THOM_2859"/>
<sequence length="54" mass="6008">MSACRPQGLPTRPVICKEVIGCKICSRRWKEGLIPGSKYEALCEVVNVYNPGQE</sequence>
<dbReference type="AlphaFoldDB" id="L7JRX3"/>
<evidence type="ECO:0000313" key="2">
    <source>
        <dbReference type="Proteomes" id="UP000011185"/>
    </source>
</evidence>
<accession>L7JRX3</accession>
<keyword evidence="2" id="KW-1185">Reference proteome</keyword>
<name>L7JRX3_TRAHO</name>
<dbReference type="Proteomes" id="UP000011185">
    <property type="component" value="Unassembled WGS sequence"/>
</dbReference>